<dbReference type="Proteomes" id="UP000225706">
    <property type="component" value="Unassembled WGS sequence"/>
</dbReference>
<comment type="caution">
    <text evidence="3">The sequence shown here is derived from an EMBL/GenBank/DDBJ whole genome shotgun (WGS) entry which is preliminary data.</text>
</comment>
<feature type="transmembrane region" description="Helical" evidence="2">
    <location>
        <begin position="132"/>
        <end position="153"/>
    </location>
</feature>
<feature type="transmembrane region" description="Helical" evidence="2">
    <location>
        <begin position="286"/>
        <end position="312"/>
    </location>
</feature>
<dbReference type="GO" id="GO:0022857">
    <property type="term" value="F:transmembrane transporter activity"/>
    <property type="evidence" value="ECO:0007669"/>
    <property type="project" value="InterPro"/>
</dbReference>
<feature type="transmembrane region" description="Helical" evidence="2">
    <location>
        <begin position="39"/>
        <end position="59"/>
    </location>
</feature>
<dbReference type="PANTHER" id="PTHR11360:SF251">
    <property type="entry name" value="MAJOR FACILITATOR SUPERFAMILY (MFS) PROFILE DOMAIN-CONTAINING PROTEIN"/>
    <property type="match status" value="1"/>
</dbReference>
<feature type="region of interest" description="Disordered" evidence="1">
    <location>
        <begin position="542"/>
        <end position="563"/>
    </location>
</feature>
<dbReference type="InterPro" id="IPR011701">
    <property type="entry name" value="MFS"/>
</dbReference>
<reference evidence="4" key="1">
    <citation type="journal article" date="2017" name="bioRxiv">
        <title>Comparative analysis of the genomes of Stylophora pistillata and Acropora digitifera provides evidence for extensive differences between species of corals.</title>
        <authorList>
            <person name="Voolstra C.R."/>
            <person name="Li Y."/>
            <person name="Liew Y.J."/>
            <person name="Baumgarten S."/>
            <person name="Zoccola D."/>
            <person name="Flot J.-F."/>
            <person name="Tambutte S."/>
            <person name="Allemand D."/>
            <person name="Aranda M."/>
        </authorList>
    </citation>
    <scope>NUCLEOTIDE SEQUENCE [LARGE SCALE GENOMIC DNA]</scope>
</reference>
<feature type="transmembrane region" description="Helical" evidence="2">
    <location>
        <begin position="260"/>
        <end position="280"/>
    </location>
</feature>
<feature type="transmembrane region" description="Helical" evidence="2">
    <location>
        <begin position="65"/>
        <end position="87"/>
    </location>
</feature>
<feature type="transmembrane region" description="Helical" evidence="2">
    <location>
        <begin position="324"/>
        <end position="346"/>
    </location>
</feature>
<evidence type="ECO:0000313" key="3">
    <source>
        <dbReference type="EMBL" id="PFX20668.1"/>
    </source>
</evidence>
<feature type="transmembrane region" description="Helical" evidence="2">
    <location>
        <begin position="231"/>
        <end position="248"/>
    </location>
</feature>
<dbReference type="PANTHER" id="PTHR11360">
    <property type="entry name" value="MONOCARBOXYLATE TRANSPORTER"/>
    <property type="match status" value="1"/>
</dbReference>
<dbReference type="InterPro" id="IPR036259">
    <property type="entry name" value="MFS_trans_sf"/>
</dbReference>
<dbReference type="EMBL" id="LSMT01000308">
    <property type="protein sequence ID" value="PFX20668.1"/>
    <property type="molecule type" value="Genomic_DNA"/>
</dbReference>
<dbReference type="Pfam" id="PF07690">
    <property type="entry name" value="MFS_1"/>
    <property type="match status" value="2"/>
</dbReference>
<accession>A0A2B4RWG6</accession>
<evidence type="ECO:0000256" key="2">
    <source>
        <dbReference type="SAM" id="Phobius"/>
    </source>
</evidence>
<dbReference type="OrthoDB" id="6499973at2759"/>
<gene>
    <name evidence="3" type="primary">slc16a10</name>
    <name evidence="3" type="ORF">AWC38_SpisGene14872</name>
</gene>
<feature type="transmembrane region" description="Helical" evidence="2">
    <location>
        <begin position="94"/>
        <end position="112"/>
    </location>
</feature>
<keyword evidence="2" id="KW-0472">Membrane</keyword>
<name>A0A2B4RWG6_STYPI</name>
<dbReference type="Gene3D" id="1.20.1250.20">
    <property type="entry name" value="MFS general substrate transporter like domains"/>
    <property type="match status" value="2"/>
</dbReference>
<dbReference type="InterPro" id="IPR050327">
    <property type="entry name" value="Proton-linked_MCT"/>
</dbReference>
<keyword evidence="2" id="KW-1133">Transmembrane helix</keyword>
<organism evidence="3 4">
    <name type="scientific">Stylophora pistillata</name>
    <name type="common">Smooth cauliflower coral</name>
    <dbReference type="NCBI Taxonomy" id="50429"/>
    <lineage>
        <taxon>Eukaryota</taxon>
        <taxon>Metazoa</taxon>
        <taxon>Cnidaria</taxon>
        <taxon>Anthozoa</taxon>
        <taxon>Hexacorallia</taxon>
        <taxon>Scleractinia</taxon>
        <taxon>Astrocoeniina</taxon>
        <taxon>Pocilloporidae</taxon>
        <taxon>Stylophora</taxon>
    </lineage>
</organism>
<keyword evidence="4" id="KW-1185">Reference proteome</keyword>
<feature type="transmembrane region" description="Helical" evidence="2">
    <location>
        <begin position="12"/>
        <end position="32"/>
    </location>
</feature>
<protein>
    <submittedName>
        <fullName evidence="3">Monocarboxylate transporter 10</fullName>
    </submittedName>
</protein>
<keyword evidence="2" id="KW-0812">Transmembrane</keyword>
<feature type="transmembrane region" description="Helical" evidence="2">
    <location>
        <begin position="352"/>
        <end position="374"/>
    </location>
</feature>
<dbReference type="SUPFAM" id="SSF103473">
    <property type="entry name" value="MFS general substrate transporter"/>
    <property type="match status" value="1"/>
</dbReference>
<feature type="transmembrane region" description="Helical" evidence="2">
    <location>
        <begin position="195"/>
        <end position="219"/>
    </location>
</feature>
<sequence length="589" mass="64387">MEFHRSESATAWVGSLAFGLMFFLGPLTTVLCEHFGCRVVTCVGGLLSFAGLLSTSFVTSFPLLYFTYGFLWGAGTSLCYFASLVSLPLHFRNYLSLAYGIAIAGAGLGVPPTTWAINQLITHYNWRITMRILAGMSLLMSVSSVSYGGLATVQEHCVGMEKSNASGHSKIGTVVKLKLGILEFLSLNPWKNKAFAVWAVSLSFIAFGNFIPFVFLISIANEIGIPSSKSALLLGYQAITQTAARIAFGRLVNYPRMNRVVSVQIIGLVLAVNATLFPLAKTYSSLVVYVVVFGFFDGSLAVMFGMGTLYIVGERLAGRAFGNLCFAAAIGNVLGPPVAGFVFDVFGKYDIAFFLSGAFMTFGVCLLFLVPWLMPEKMEVSEESAVLLSDDASKQSTNYKQKPRAIYSFPIEAAFFAQTRCDHVLQHSVSMGTLRDTDTSPLMKSAIFRAWSAAAHLHYTDSLNGSSGYESDYNRQSSSTQYSEVIDKSLENKPGSITLITPAMSFDDIEVIVQREKLEKESWGGSATDLYSVMFESLLERETPNPRTSLADDSSSESDSKANTETRIILNFSQSEFRCNLDLCRETIL</sequence>
<dbReference type="AlphaFoldDB" id="A0A2B4RWG6"/>
<evidence type="ECO:0000313" key="4">
    <source>
        <dbReference type="Proteomes" id="UP000225706"/>
    </source>
</evidence>
<evidence type="ECO:0000256" key="1">
    <source>
        <dbReference type="SAM" id="MobiDB-lite"/>
    </source>
</evidence>
<proteinExistence type="predicted"/>